<dbReference type="CDD" id="cd04187">
    <property type="entry name" value="DPM1_like_bac"/>
    <property type="match status" value="1"/>
</dbReference>
<reference evidence="10 11" key="1">
    <citation type="submission" date="2024-09" db="EMBL/GenBank/DDBJ databases">
        <authorList>
            <person name="Sun Q."/>
            <person name="Mori K."/>
        </authorList>
    </citation>
    <scope>NUCLEOTIDE SEQUENCE [LARGE SCALE GENOMIC DNA]</scope>
    <source>
        <strain evidence="10 11">TISTR 1856</strain>
    </source>
</reference>
<accession>A0ABV5LW56</accession>
<dbReference type="PANTHER" id="PTHR48090">
    <property type="entry name" value="UNDECAPRENYL-PHOSPHATE 4-DEOXY-4-FORMAMIDO-L-ARABINOSE TRANSFERASE-RELATED"/>
    <property type="match status" value="1"/>
</dbReference>
<dbReference type="Proteomes" id="UP001589748">
    <property type="component" value="Unassembled WGS sequence"/>
</dbReference>
<keyword evidence="5 8" id="KW-0812">Transmembrane</keyword>
<keyword evidence="11" id="KW-1185">Reference proteome</keyword>
<evidence type="ECO:0000256" key="8">
    <source>
        <dbReference type="SAM" id="Phobius"/>
    </source>
</evidence>
<keyword evidence="3 10" id="KW-0328">Glycosyltransferase</keyword>
<comment type="caution">
    <text evidence="10">The sequence shown here is derived from an EMBL/GenBank/DDBJ whole genome shotgun (WGS) entry which is preliminary data.</text>
</comment>
<dbReference type="InterPro" id="IPR001173">
    <property type="entry name" value="Glyco_trans_2-like"/>
</dbReference>
<evidence type="ECO:0000256" key="3">
    <source>
        <dbReference type="ARBA" id="ARBA00022676"/>
    </source>
</evidence>
<proteinExistence type="inferred from homology"/>
<evidence type="ECO:0000256" key="6">
    <source>
        <dbReference type="ARBA" id="ARBA00022989"/>
    </source>
</evidence>
<dbReference type="SUPFAM" id="SSF53448">
    <property type="entry name" value="Nucleotide-diphospho-sugar transferases"/>
    <property type="match status" value="1"/>
</dbReference>
<evidence type="ECO:0000313" key="10">
    <source>
        <dbReference type="EMBL" id="MFB9378236.1"/>
    </source>
</evidence>
<evidence type="ECO:0000313" key="11">
    <source>
        <dbReference type="Proteomes" id="UP001589748"/>
    </source>
</evidence>
<feature type="transmembrane region" description="Helical" evidence="8">
    <location>
        <begin position="243"/>
        <end position="263"/>
    </location>
</feature>
<keyword evidence="7 8" id="KW-0472">Membrane</keyword>
<evidence type="ECO:0000256" key="5">
    <source>
        <dbReference type="ARBA" id="ARBA00022692"/>
    </source>
</evidence>
<comment type="subcellular location">
    <subcellularLocation>
        <location evidence="1">Membrane</location>
        <topology evidence="1">Multi-pass membrane protein</topology>
    </subcellularLocation>
</comment>
<dbReference type="EC" id="2.4.-.-" evidence="10"/>
<feature type="transmembrane region" description="Helical" evidence="8">
    <location>
        <begin position="275"/>
        <end position="300"/>
    </location>
</feature>
<dbReference type="GO" id="GO:0016757">
    <property type="term" value="F:glycosyltransferase activity"/>
    <property type="evidence" value="ECO:0007669"/>
    <property type="project" value="UniProtKB-KW"/>
</dbReference>
<protein>
    <submittedName>
        <fullName evidence="10">Glycosyltransferase family 2 protein</fullName>
        <ecNumber evidence="10">2.4.-.-</ecNumber>
    </submittedName>
</protein>
<evidence type="ECO:0000259" key="9">
    <source>
        <dbReference type="Pfam" id="PF00535"/>
    </source>
</evidence>
<dbReference type="InterPro" id="IPR029044">
    <property type="entry name" value="Nucleotide-diphossugar_trans"/>
</dbReference>
<keyword evidence="4 10" id="KW-0808">Transferase</keyword>
<dbReference type="Pfam" id="PF00535">
    <property type="entry name" value="Glycos_transf_2"/>
    <property type="match status" value="1"/>
</dbReference>
<dbReference type="Gene3D" id="3.90.550.10">
    <property type="entry name" value="Spore Coat Polysaccharide Biosynthesis Protein SpsA, Chain A"/>
    <property type="match status" value="1"/>
</dbReference>
<organism evidence="10 11">
    <name type="scientific">Kineococcus gynurae</name>
    <dbReference type="NCBI Taxonomy" id="452979"/>
    <lineage>
        <taxon>Bacteria</taxon>
        <taxon>Bacillati</taxon>
        <taxon>Actinomycetota</taxon>
        <taxon>Actinomycetes</taxon>
        <taxon>Kineosporiales</taxon>
        <taxon>Kineosporiaceae</taxon>
        <taxon>Kineococcus</taxon>
    </lineage>
</organism>
<dbReference type="RefSeq" id="WP_380137225.1">
    <property type="nucleotide sequence ID" value="NZ_JBHLUI010000008.1"/>
</dbReference>
<keyword evidence="6 8" id="KW-1133">Transmembrane helix</keyword>
<evidence type="ECO:0000256" key="4">
    <source>
        <dbReference type="ARBA" id="ARBA00022679"/>
    </source>
</evidence>
<sequence length="331" mass="35808">MSRQPEGLGPAVDVSVVVPVYDEAEVLEEFAGRLRAVLDAPGAAQHVGSYEVLVVDDGSQDRSPVVLARLRRDWPQLRVVRLRRNSGHQAALSAGLALARGTRGVLTMDADLQDPPEVLPDLVWAAETNEVVYAVRGDRSSDSRFKRVSAEWFYRVLRSLGATLPAHAGDFRWMDRVVVDAVLALPEQHRVLRLVVPELGFRSGAVTYRRAPRAAGRTKYPLHRMLRLSLDAITGSSTAPLRLATVFGLGGAAASFLLLVYALGSFALGATVPGWTSTVTVVAGVGGLQLLCTGILGEYLGRLYVQAQNRPSYLVAADSLREQRTDPGPDH</sequence>
<dbReference type="PANTHER" id="PTHR48090:SF1">
    <property type="entry name" value="PROPHAGE BACTOPRENOL GLUCOSYL TRANSFERASE HOMOLOG"/>
    <property type="match status" value="1"/>
</dbReference>
<comment type="similarity">
    <text evidence="2">Belongs to the glycosyltransferase 2 family.</text>
</comment>
<dbReference type="EMBL" id="JBHMDM010000007">
    <property type="protein sequence ID" value="MFB9378236.1"/>
    <property type="molecule type" value="Genomic_DNA"/>
</dbReference>
<evidence type="ECO:0000256" key="1">
    <source>
        <dbReference type="ARBA" id="ARBA00004141"/>
    </source>
</evidence>
<evidence type="ECO:0000256" key="7">
    <source>
        <dbReference type="ARBA" id="ARBA00023136"/>
    </source>
</evidence>
<evidence type="ECO:0000256" key="2">
    <source>
        <dbReference type="ARBA" id="ARBA00006739"/>
    </source>
</evidence>
<gene>
    <name evidence="10" type="ORF">ACFFVI_14795</name>
</gene>
<dbReference type="InterPro" id="IPR050256">
    <property type="entry name" value="Glycosyltransferase_2"/>
</dbReference>
<feature type="domain" description="Glycosyltransferase 2-like" evidence="9">
    <location>
        <begin position="15"/>
        <end position="181"/>
    </location>
</feature>
<name>A0ABV5LW56_9ACTN</name>